<proteinExistence type="predicted"/>
<gene>
    <name evidence="2" type="ORF">EZS26_003292</name>
</gene>
<reference evidence="2 3" key="1">
    <citation type="submission" date="2019-03" db="EMBL/GenBank/DDBJ databases">
        <title>Single cell metagenomics reveals metabolic interactions within the superorganism composed of flagellate Streblomastix strix and complex community of Bacteroidetes bacteria on its surface.</title>
        <authorList>
            <person name="Treitli S.C."/>
            <person name="Kolisko M."/>
            <person name="Husnik F."/>
            <person name="Keeling P."/>
            <person name="Hampl V."/>
        </authorList>
    </citation>
    <scope>NUCLEOTIDE SEQUENCE [LARGE SCALE GENOMIC DNA]</scope>
    <source>
        <strain evidence="2">St1</strain>
    </source>
</reference>
<sequence length="116" mass="13283">MYRIAIASNNGESINQHFGQARNFLIYEIGAEGVNFIEDREVSPPQGEAAHSEEYLESIVHLLEDCAAIFVLRIGARSAKYLLLHNIKVFEVDFSLHYIFTTLLKNQQRGKVRIFK</sequence>
<comment type="caution">
    <text evidence="2">The sequence shown here is derived from an EMBL/GenBank/DDBJ whole genome shotgun (WGS) entry which is preliminary data.</text>
</comment>
<dbReference type="InterPro" id="IPR051840">
    <property type="entry name" value="NifX/NifY_domain"/>
</dbReference>
<dbReference type="PANTHER" id="PTHR33937:SF1">
    <property type="entry name" value="IRON-MOLIBDENUM COFACTOR PROCESSING PROTEIN"/>
    <property type="match status" value="1"/>
</dbReference>
<feature type="domain" description="Dinitrogenase iron-molybdenum cofactor biosynthesis" evidence="1">
    <location>
        <begin position="11"/>
        <end position="92"/>
    </location>
</feature>
<accession>A0A5M8NW62</accession>
<dbReference type="AlphaFoldDB" id="A0A5M8NW62"/>
<dbReference type="EMBL" id="SNRX01000067">
    <property type="protein sequence ID" value="KAA6300568.1"/>
    <property type="molecule type" value="Genomic_DNA"/>
</dbReference>
<dbReference type="Gene3D" id="3.30.420.130">
    <property type="entry name" value="Dinitrogenase iron-molybdenum cofactor biosynthesis domain"/>
    <property type="match status" value="1"/>
</dbReference>
<dbReference type="InterPro" id="IPR036105">
    <property type="entry name" value="DiNase_FeMo-co_biosyn_sf"/>
</dbReference>
<evidence type="ECO:0000313" key="3">
    <source>
        <dbReference type="Proteomes" id="UP000324575"/>
    </source>
</evidence>
<name>A0A5M8NW62_9BACT</name>
<dbReference type="SUPFAM" id="SSF53146">
    <property type="entry name" value="Nitrogenase accessory factor-like"/>
    <property type="match status" value="1"/>
</dbReference>
<dbReference type="InterPro" id="IPR003731">
    <property type="entry name" value="Di-Nase_FeMo-co_biosynth"/>
</dbReference>
<organism evidence="2 3">
    <name type="scientific">Candidatus Ordinivivax streblomastigis</name>
    <dbReference type="NCBI Taxonomy" id="2540710"/>
    <lineage>
        <taxon>Bacteria</taxon>
        <taxon>Pseudomonadati</taxon>
        <taxon>Bacteroidota</taxon>
        <taxon>Bacteroidia</taxon>
        <taxon>Bacteroidales</taxon>
        <taxon>Candidatus Ordinivivax</taxon>
    </lineage>
</organism>
<evidence type="ECO:0000313" key="2">
    <source>
        <dbReference type="EMBL" id="KAA6300568.1"/>
    </source>
</evidence>
<dbReference type="PANTHER" id="PTHR33937">
    <property type="entry name" value="IRON-MOLYBDENUM PROTEIN-RELATED-RELATED"/>
    <property type="match status" value="1"/>
</dbReference>
<evidence type="ECO:0000259" key="1">
    <source>
        <dbReference type="Pfam" id="PF02579"/>
    </source>
</evidence>
<dbReference type="Pfam" id="PF02579">
    <property type="entry name" value="Nitro_FeMo-Co"/>
    <property type="match status" value="1"/>
</dbReference>
<protein>
    <submittedName>
        <fullName evidence="2">FeMo cofactor biosynthesis protein NifB</fullName>
    </submittedName>
</protein>
<dbReference type="Proteomes" id="UP000324575">
    <property type="component" value="Unassembled WGS sequence"/>
</dbReference>